<evidence type="ECO:0000256" key="2">
    <source>
        <dbReference type="ARBA" id="ARBA00007935"/>
    </source>
</evidence>
<comment type="similarity">
    <text evidence="2">Belongs to the binding-protein-dependent transport system permease family. FecCD subfamily.</text>
</comment>
<dbReference type="Proteomes" id="UP000215059">
    <property type="component" value="Unassembled WGS sequence"/>
</dbReference>
<evidence type="ECO:0000313" key="9">
    <source>
        <dbReference type="EMBL" id="OYD59178.1"/>
    </source>
</evidence>
<evidence type="ECO:0000256" key="8">
    <source>
        <dbReference type="SAM" id="Phobius"/>
    </source>
</evidence>
<evidence type="ECO:0000256" key="6">
    <source>
        <dbReference type="ARBA" id="ARBA00022989"/>
    </source>
</evidence>
<keyword evidence="3" id="KW-0813">Transport</keyword>
<dbReference type="PANTHER" id="PTHR30472">
    <property type="entry name" value="FERRIC ENTEROBACTIN TRANSPORT SYSTEM PERMEASE PROTEIN"/>
    <property type="match status" value="1"/>
</dbReference>
<evidence type="ECO:0000313" key="10">
    <source>
        <dbReference type="Proteomes" id="UP000215059"/>
    </source>
</evidence>
<evidence type="ECO:0000256" key="7">
    <source>
        <dbReference type="ARBA" id="ARBA00023136"/>
    </source>
</evidence>
<feature type="transmembrane region" description="Helical" evidence="8">
    <location>
        <begin position="122"/>
        <end position="141"/>
    </location>
</feature>
<feature type="transmembrane region" description="Helical" evidence="8">
    <location>
        <begin position="280"/>
        <end position="298"/>
    </location>
</feature>
<dbReference type="InterPro" id="IPR000522">
    <property type="entry name" value="ABC_transptr_permease_BtuC"/>
</dbReference>
<evidence type="ECO:0000256" key="5">
    <source>
        <dbReference type="ARBA" id="ARBA00022692"/>
    </source>
</evidence>
<protein>
    <submittedName>
        <fullName evidence="9">Iron ABC transporter</fullName>
    </submittedName>
</protein>
<gene>
    <name evidence="9" type="ORF">CGZ90_04580</name>
</gene>
<dbReference type="SUPFAM" id="SSF81345">
    <property type="entry name" value="ABC transporter involved in vitamin B12 uptake, BtuC"/>
    <property type="match status" value="1"/>
</dbReference>
<dbReference type="Gene3D" id="1.10.3470.10">
    <property type="entry name" value="ABC transporter involved in vitamin B12 uptake, BtuC"/>
    <property type="match status" value="1"/>
</dbReference>
<feature type="transmembrane region" description="Helical" evidence="8">
    <location>
        <begin position="310"/>
        <end position="329"/>
    </location>
</feature>
<feature type="transmembrane region" description="Helical" evidence="8">
    <location>
        <begin position="195"/>
        <end position="215"/>
    </location>
</feature>
<keyword evidence="7 8" id="KW-0472">Membrane</keyword>
<organism evidence="9 10">
    <name type="scientific">Fictibacillus aquaticus</name>
    <dbReference type="NCBI Taxonomy" id="2021314"/>
    <lineage>
        <taxon>Bacteria</taxon>
        <taxon>Bacillati</taxon>
        <taxon>Bacillota</taxon>
        <taxon>Bacilli</taxon>
        <taxon>Bacillales</taxon>
        <taxon>Fictibacillaceae</taxon>
        <taxon>Fictibacillus</taxon>
    </lineage>
</organism>
<feature type="transmembrane region" description="Helical" evidence="8">
    <location>
        <begin position="97"/>
        <end position="116"/>
    </location>
</feature>
<proteinExistence type="inferred from homology"/>
<dbReference type="PANTHER" id="PTHR30472:SF65">
    <property type="entry name" value="SIDEROPHORE TRANSPORT SYSTEM PERMEASE PROTEIN YFIZ-RELATED"/>
    <property type="match status" value="1"/>
</dbReference>
<dbReference type="InterPro" id="IPR037294">
    <property type="entry name" value="ABC_BtuC-like"/>
</dbReference>
<dbReference type="AlphaFoldDB" id="A0A235FCX3"/>
<feature type="transmembrane region" description="Helical" evidence="8">
    <location>
        <begin position="67"/>
        <end position="85"/>
    </location>
</feature>
<reference evidence="9 10" key="1">
    <citation type="submission" date="2017-07" db="EMBL/GenBank/DDBJ databases">
        <title>Fictibacillus sp. nov. GDSW-R2A3 Genome sequencing and assembly.</title>
        <authorList>
            <person name="Mayilraj S."/>
        </authorList>
    </citation>
    <scope>NUCLEOTIDE SEQUENCE [LARGE SCALE GENOMIC DNA]</scope>
    <source>
        <strain evidence="9 10">GDSW-R2A3</strain>
    </source>
</reference>
<dbReference type="Pfam" id="PF01032">
    <property type="entry name" value="FecCD"/>
    <property type="match status" value="1"/>
</dbReference>
<feature type="transmembrane region" description="Helical" evidence="8">
    <location>
        <begin position="241"/>
        <end position="268"/>
    </location>
</feature>
<feature type="transmembrane region" description="Helical" evidence="8">
    <location>
        <begin position="12"/>
        <end position="34"/>
    </location>
</feature>
<accession>A0A235FCX3</accession>
<feature type="transmembrane region" description="Helical" evidence="8">
    <location>
        <begin position="153"/>
        <end position="175"/>
    </location>
</feature>
<keyword evidence="5 8" id="KW-0812">Transmembrane</keyword>
<keyword evidence="10" id="KW-1185">Reference proteome</keyword>
<keyword evidence="4" id="KW-1003">Cell membrane</keyword>
<keyword evidence="6 8" id="KW-1133">Transmembrane helix</keyword>
<name>A0A235FCX3_9BACL</name>
<evidence type="ECO:0000256" key="3">
    <source>
        <dbReference type="ARBA" id="ARBA00022448"/>
    </source>
</evidence>
<dbReference type="GO" id="GO:0033214">
    <property type="term" value="P:siderophore-iron import into cell"/>
    <property type="evidence" value="ECO:0007669"/>
    <property type="project" value="TreeGrafter"/>
</dbReference>
<sequence length="336" mass="35639">MTEILNTKFHKLGGLLLLILLSCLFVWLSIVLGYTKTSWHTAMEAFQNFNGSNEHIIIRESRLPRSIVGMVVGGSLAAAGLLLQAITRNPVASPEFFGINAGAGFFIVVAVTFFGISSIEQFMWLALAGGSLSGIAVYALASAGRGGMTPVKLTLAGAVMAALFASLTQGLLVMNEKALEEVLFWLAGSVEGRKLSMLADVLPFITVGIIGAFLLSRQLNTFLLGDDVAAGLGQKTILQKLLASLCVILLAGGSVAIAGPIGFIGIVIPHFAKFLAGNNHYWLIPYSFLLGGILLNAADILARYVIMPEEVPVGIVTAMIGAPFFIYIARRGHFKG</sequence>
<dbReference type="GO" id="GO:0005886">
    <property type="term" value="C:plasma membrane"/>
    <property type="evidence" value="ECO:0007669"/>
    <property type="project" value="UniProtKB-SubCell"/>
</dbReference>
<evidence type="ECO:0000256" key="4">
    <source>
        <dbReference type="ARBA" id="ARBA00022475"/>
    </source>
</evidence>
<dbReference type="EMBL" id="NOII01000001">
    <property type="protein sequence ID" value="OYD59178.1"/>
    <property type="molecule type" value="Genomic_DNA"/>
</dbReference>
<evidence type="ECO:0000256" key="1">
    <source>
        <dbReference type="ARBA" id="ARBA00004651"/>
    </source>
</evidence>
<dbReference type="OrthoDB" id="9811721at2"/>
<dbReference type="FunFam" id="1.10.3470.10:FF:000001">
    <property type="entry name" value="Vitamin B12 ABC transporter permease BtuC"/>
    <property type="match status" value="1"/>
</dbReference>
<dbReference type="CDD" id="cd06550">
    <property type="entry name" value="TM_ABC_iron-siderophores_like"/>
    <property type="match status" value="1"/>
</dbReference>
<comment type="caution">
    <text evidence="9">The sequence shown here is derived from an EMBL/GenBank/DDBJ whole genome shotgun (WGS) entry which is preliminary data.</text>
</comment>
<comment type="subcellular location">
    <subcellularLocation>
        <location evidence="1">Cell membrane</location>
        <topology evidence="1">Multi-pass membrane protein</topology>
    </subcellularLocation>
</comment>
<dbReference type="GO" id="GO:0022857">
    <property type="term" value="F:transmembrane transporter activity"/>
    <property type="evidence" value="ECO:0007669"/>
    <property type="project" value="InterPro"/>
</dbReference>